<evidence type="ECO:0000259" key="4">
    <source>
        <dbReference type="PROSITE" id="PS51000"/>
    </source>
</evidence>
<dbReference type="Pfam" id="PF00455">
    <property type="entry name" value="DeoRC"/>
    <property type="match status" value="1"/>
</dbReference>
<reference evidence="5" key="1">
    <citation type="submission" date="2020-08" db="EMBL/GenBank/DDBJ databases">
        <title>Genome public.</title>
        <authorList>
            <person name="Liu C."/>
            <person name="Sun Q."/>
        </authorList>
    </citation>
    <scope>NUCLEOTIDE SEQUENCE</scope>
    <source>
        <strain evidence="5">NSJ-23</strain>
    </source>
</reference>
<dbReference type="Gene3D" id="3.40.50.1360">
    <property type="match status" value="1"/>
</dbReference>
<dbReference type="PANTHER" id="PTHR30363">
    <property type="entry name" value="HTH-TYPE TRANSCRIPTIONAL REGULATOR SRLR-RELATED"/>
    <property type="match status" value="1"/>
</dbReference>
<comment type="caution">
    <text evidence="5">The sequence shown here is derived from an EMBL/GenBank/DDBJ whole genome shotgun (WGS) entry which is preliminary data.</text>
</comment>
<dbReference type="InterPro" id="IPR050313">
    <property type="entry name" value="Carb_Metab_HTH_regulators"/>
</dbReference>
<dbReference type="InterPro" id="IPR018356">
    <property type="entry name" value="Tscrpt_reg_HTH_DeoR_CS"/>
</dbReference>
<dbReference type="SMART" id="SM01134">
    <property type="entry name" value="DeoRC"/>
    <property type="match status" value="1"/>
</dbReference>
<accession>A0A8J6JBV8</accession>
<proteinExistence type="predicted"/>
<dbReference type="Gene3D" id="1.10.10.10">
    <property type="entry name" value="Winged helix-like DNA-binding domain superfamily/Winged helix DNA-binding domain"/>
    <property type="match status" value="1"/>
</dbReference>
<dbReference type="PROSITE" id="PS51000">
    <property type="entry name" value="HTH_DEOR_2"/>
    <property type="match status" value="1"/>
</dbReference>
<dbReference type="InterPro" id="IPR014036">
    <property type="entry name" value="DeoR-like_C"/>
</dbReference>
<dbReference type="EMBL" id="JACOPO010000012">
    <property type="protein sequence ID" value="MBC5723688.1"/>
    <property type="molecule type" value="Genomic_DNA"/>
</dbReference>
<dbReference type="InterPro" id="IPR036390">
    <property type="entry name" value="WH_DNA-bd_sf"/>
</dbReference>
<evidence type="ECO:0000313" key="6">
    <source>
        <dbReference type="Proteomes" id="UP000628736"/>
    </source>
</evidence>
<feature type="domain" description="HTH deoR-type" evidence="4">
    <location>
        <begin position="3"/>
        <end position="58"/>
    </location>
</feature>
<organism evidence="5 6">
    <name type="scientific">Flintibacter hominis</name>
    <dbReference type="NCBI Taxonomy" id="2763048"/>
    <lineage>
        <taxon>Bacteria</taxon>
        <taxon>Bacillati</taxon>
        <taxon>Bacillota</taxon>
        <taxon>Clostridia</taxon>
        <taxon>Eubacteriales</taxon>
        <taxon>Flintibacter</taxon>
    </lineage>
</organism>
<dbReference type="InterPro" id="IPR037171">
    <property type="entry name" value="NagB/RpiA_transferase-like"/>
</dbReference>
<gene>
    <name evidence="5" type="ORF">H8S11_12805</name>
</gene>
<evidence type="ECO:0000313" key="5">
    <source>
        <dbReference type="EMBL" id="MBC5723688.1"/>
    </source>
</evidence>
<keyword evidence="3" id="KW-0804">Transcription</keyword>
<dbReference type="SMART" id="SM00420">
    <property type="entry name" value="HTH_DEOR"/>
    <property type="match status" value="1"/>
</dbReference>
<dbReference type="InterPro" id="IPR001034">
    <property type="entry name" value="DeoR_HTH"/>
</dbReference>
<dbReference type="SUPFAM" id="SSF46785">
    <property type="entry name" value="Winged helix' DNA-binding domain"/>
    <property type="match status" value="1"/>
</dbReference>
<dbReference type="RefSeq" id="WP_186853396.1">
    <property type="nucleotide sequence ID" value="NZ_JACOPO010000012.1"/>
</dbReference>
<evidence type="ECO:0000256" key="2">
    <source>
        <dbReference type="ARBA" id="ARBA00023125"/>
    </source>
</evidence>
<dbReference type="PANTHER" id="PTHR30363:SF44">
    <property type="entry name" value="AGA OPERON TRANSCRIPTIONAL REPRESSOR-RELATED"/>
    <property type="match status" value="1"/>
</dbReference>
<dbReference type="Pfam" id="PF08220">
    <property type="entry name" value="HTH_DeoR"/>
    <property type="match status" value="1"/>
</dbReference>
<name>A0A8J6JBV8_9FIRM</name>
<keyword evidence="6" id="KW-1185">Reference proteome</keyword>
<dbReference type="PRINTS" id="PR00037">
    <property type="entry name" value="HTHLACR"/>
</dbReference>
<dbReference type="Proteomes" id="UP000628736">
    <property type="component" value="Unassembled WGS sequence"/>
</dbReference>
<evidence type="ECO:0000256" key="3">
    <source>
        <dbReference type="ARBA" id="ARBA00023163"/>
    </source>
</evidence>
<dbReference type="GO" id="GO:0003677">
    <property type="term" value="F:DNA binding"/>
    <property type="evidence" value="ECO:0007669"/>
    <property type="project" value="UniProtKB-KW"/>
</dbReference>
<dbReference type="InterPro" id="IPR036388">
    <property type="entry name" value="WH-like_DNA-bd_sf"/>
</dbReference>
<dbReference type="AlphaFoldDB" id="A0A8J6JBV8"/>
<dbReference type="GO" id="GO:0003700">
    <property type="term" value="F:DNA-binding transcription factor activity"/>
    <property type="evidence" value="ECO:0007669"/>
    <property type="project" value="InterPro"/>
</dbReference>
<dbReference type="SUPFAM" id="SSF100950">
    <property type="entry name" value="NagB/RpiA/CoA transferase-like"/>
    <property type="match status" value="1"/>
</dbReference>
<keyword evidence="2" id="KW-0238">DNA-binding</keyword>
<sequence length="251" mass="27623">MLKEERHQKLLKVLAEKEFATVEELSKSLLVSMPTIRRDLTELARRKLIIRNHGGAMHIPTENVIAPVDFRKSVNYKKKNLLAREAVKFALNNMVVFLDGSTTASYLCDYLKGRPDIIVITNSLTTGAHLKSLGLRTYCLGGEVIGSSSSVGGAMAIETAANFNIDVMFFSASGVNEKGMIVDTSEKETELRAFLLKNAAVSVFLCDGSKFGHSAVYNIASLSEIDYMITDSPVPESYPSPKKEIILVEEK</sequence>
<keyword evidence="1" id="KW-0805">Transcription regulation</keyword>
<protein>
    <submittedName>
        <fullName evidence="5">DeoR/GlpR transcriptional regulator</fullName>
    </submittedName>
</protein>
<dbReference type="PROSITE" id="PS00894">
    <property type="entry name" value="HTH_DEOR_1"/>
    <property type="match status" value="1"/>
</dbReference>
<evidence type="ECO:0000256" key="1">
    <source>
        <dbReference type="ARBA" id="ARBA00023015"/>
    </source>
</evidence>